<accession>A0ACB8GTQ8</accession>
<keyword evidence="2" id="KW-1185">Reference proteome</keyword>
<gene>
    <name evidence="1" type="ORF">JR316_0009437</name>
</gene>
<protein>
    <submittedName>
        <fullName evidence="1">Uncharacterized protein</fullName>
    </submittedName>
</protein>
<sequence>MDTPKHNINHRDIIIANSANTTPCQVHTQSSTEETFNQKWLIKTVPGKSDIYTFQNIRTGSYLDLRDGSKANGALVVGWELLPGTQWESVQQWKIIPNGNYTKIQNVASGTYLDLLNGSSAPGTQVHGWASNTTETQDWFLRRVSRTDVELRAILAKDIHNAPNFQGFTQDGLYLVLPQSVRDAIYVKSGLKTMKGRGQLFDSDDYAIVLKAEVAKWGIATLLADDFGILWGLIFGTTGNRSLAYNFYLNENLDNIVFFDPYTGEEKVDMGYKTYMAVY</sequence>
<name>A0ACB8GTQ8_PSICU</name>
<comment type="caution">
    <text evidence="1">The sequence shown here is derived from an EMBL/GenBank/DDBJ whole genome shotgun (WGS) entry which is preliminary data.</text>
</comment>
<reference evidence="1" key="1">
    <citation type="submission" date="2021-10" db="EMBL/GenBank/DDBJ databases">
        <title>Psilocybe cubensis genome.</title>
        <authorList>
            <person name="Mckernan K.J."/>
            <person name="Crawford S."/>
            <person name="Trippe A."/>
            <person name="Kane L.T."/>
            <person name="Mclaughlin S."/>
        </authorList>
    </citation>
    <scope>NUCLEOTIDE SEQUENCE</scope>
    <source>
        <strain evidence="1">MGC-MH-2018</strain>
    </source>
</reference>
<evidence type="ECO:0000313" key="2">
    <source>
        <dbReference type="Proteomes" id="UP000664032"/>
    </source>
</evidence>
<evidence type="ECO:0000313" key="1">
    <source>
        <dbReference type="EMBL" id="KAH9478974.1"/>
    </source>
</evidence>
<organism evidence="1 2">
    <name type="scientific">Psilocybe cubensis</name>
    <name type="common">Psychedelic mushroom</name>
    <name type="synonym">Stropharia cubensis</name>
    <dbReference type="NCBI Taxonomy" id="181762"/>
    <lineage>
        <taxon>Eukaryota</taxon>
        <taxon>Fungi</taxon>
        <taxon>Dikarya</taxon>
        <taxon>Basidiomycota</taxon>
        <taxon>Agaricomycotina</taxon>
        <taxon>Agaricomycetes</taxon>
        <taxon>Agaricomycetidae</taxon>
        <taxon>Agaricales</taxon>
        <taxon>Agaricineae</taxon>
        <taxon>Strophariaceae</taxon>
        <taxon>Psilocybe</taxon>
    </lineage>
</organism>
<dbReference type="Proteomes" id="UP000664032">
    <property type="component" value="Unassembled WGS sequence"/>
</dbReference>
<dbReference type="EMBL" id="JAFIQS020000008">
    <property type="protein sequence ID" value="KAH9478974.1"/>
    <property type="molecule type" value="Genomic_DNA"/>
</dbReference>
<proteinExistence type="predicted"/>